<evidence type="ECO:0000313" key="2">
    <source>
        <dbReference type="EMBL" id="KAG2290198.1"/>
    </source>
</evidence>
<comment type="caution">
    <text evidence="2">The sequence shown here is derived from an EMBL/GenBank/DDBJ whole genome shotgun (WGS) entry which is preliminary data.</text>
</comment>
<dbReference type="EMBL" id="JAAMPC010000010">
    <property type="protein sequence ID" value="KAG2290198.1"/>
    <property type="molecule type" value="Genomic_DNA"/>
</dbReference>
<protein>
    <submittedName>
        <fullName evidence="2">Uncharacterized protein</fullName>
    </submittedName>
</protein>
<proteinExistence type="predicted"/>
<sequence>MHHALHTDNVLHPGSYVEGEISSGPASSPSDVAESGAVGDHTVHTFEEVVDSIFGFGREELEGEGCFAFVG</sequence>
<reference evidence="2 3" key="1">
    <citation type="submission" date="2020-02" db="EMBL/GenBank/DDBJ databases">
        <authorList>
            <person name="Ma Q."/>
            <person name="Huang Y."/>
            <person name="Song X."/>
            <person name="Pei D."/>
        </authorList>
    </citation>
    <scope>NUCLEOTIDE SEQUENCE [LARGE SCALE GENOMIC DNA]</scope>
    <source>
        <strain evidence="2">Sxm20200214</strain>
        <tissue evidence="2">Leaf</tissue>
    </source>
</reference>
<evidence type="ECO:0000256" key="1">
    <source>
        <dbReference type="SAM" id="MobiDB-lite"/>
    </source>
</evidence>
<evidence type="ECO:0000313" key="3">
    <source>
        <dbReference type="Proteomes" id="UP000886595"/>
    </source>
</evidence>
<keyword evidence="3" id="KW-1185">Reference proteome</keyword>
<feature type="region of interest" description="Disordered" evidence="1">
    <location>
        <begin position="1"/>
        <end position="39"/>
    </location>
</feature>
<gene>
    <name evidence="2" type="ORF">Bca52824_049802</name>
</gene>
<organism evidence="2 3">
    <name type="scientific">Brassica carinata</name>
    <name type="common">Ethiopian mustard</name>
    <name type="synonym">Abyssinian cabbage</name>
    <dbReference type="NCBI Taxonomy" id="52824"/>
    <lineage>
        <taxon>Eukaryota</taxon>
        <taxon>Viridiplantae</taxon>
        <taxon>Streptophyta</taxon>
        <taxon>Embryophyta</taxon>
        <taxon>Tracheophyta</taxon>
        <taxon>Spermatophyta</taxon>
        <taxon>Magnoliopsida</taxon>
        <taxon>eudicotyledons</taxon>
        <taxon>Gunneridae</taxon>
        <taxon>Pentapetalae</taxon>
        <taxon>rosids</taxon>
        <taxon>malvids</taxon>
        <taxon>Brassicales</taxon>
        <taxon>Brassicaceae</taxon>
        <taxon>Brassiceae</taxon>
        <taxon>Brassica</taxon>
    </lineage>
</organism>
<name>A0A8X7RJ94_BRACI</name>
<dbReference type="AlphaFoldDB" id="A0A8X7RJ94"/>
<dbReference type="Proteomes" id="UP000886595">
    <property type="component" value="Unassembled WGS sequence"/>
</dbReference>
<accession>A0A8X7RJ94</accession>